<dbReference type="Gene3D" id="3.30.160.60">
    <property type="entry name" value="Classic Zinc Finger"/>
    <property type="match status" value="1"/>
</dbReference>
<dbReference type="PhylomeDB" id="A7S6C8"/>
<evidence type="ECO:0000256" key="1">
    <source>
        <dbReference type="PROSITE-ProRule" id="PRU00024"/>
    </source>
</evidence>
<dbReference type="SUPFAM" id="SSF57845">
    <property type="entry name" value="B-box zinc-binding domain"/>
    <property type="match status" value="1"/>
</dbReference>
<reference evidence="3 4" key="1">
    <citation type="journal article" date="2007" name="Science">
        <title>Sea anemone genome reveals ancestral eumetazoan gene repertoire and genomic organization.</title>
        <authorList>
            <person name="Putnam N.H."/>
            <person name="Srivastava M."/>
            <person name="Hellsten U."/>
            <person name="Dirks B."/>
            <person name="Chapman J."/>
            <person name="Salamov A."/>
            <person name="Terry A."/>
            <person name="Shapiro H."/>
            <person name="Lindquist E."/>
            <person name="Kapitonov V.V."/>
            <person name="Jurka J."/>
            <person name="Genikhovich G."/>
            <person name="Grigoriev I.V."/>
            <person name="Lucas S.M."/>
            <person name="Steele R.E."/>
            <person name="Finnerty J.R."/>
            <person name="Technau U."/>
            <person name="Martindale M.Q."/>
            <person name="Rokhsar D.S."/>
        </authorList>
    </citation>
    <scope>NUCLEOTIDE SEQUENCE [LARGE SCALE GENOMIC DNA]</scope>
    <source>
        <strain evidence="4">CH2 X CH6</strain>
    </source>
</reference>
<name>A7S6C8_NEMVE</name>
<dbReference type="InterPro" id="IPR000315">
    <property type="entry name" value="Znf_B-box"/>
</dbReference>
<dbReference type="AlphaFoldDB" id="A7S6C8"/>
<gene>
    <name evidence="3" type="ORF">NEMVEDRAFT_v1g106440</name>
</gene>
<dbReference type="PANTHER" id="PTHR25462:SF296">
    <property type="entry name" value="MEIOTIC P26, ISOFORM F"/>
    <property type="match status" value="1"/>
</dbReference>
<dbReference type="Proteomes" id="UP000001593">
    <property type="component" value="Unassembled WGS sequence"/>
</dbReference>
<dbReference type="InterPro" id="IPR047153">
    <property type="entry name" value="TRIM45/56/19-like"/>
</dbReference>
<feature type="non-terminal residue" evidence="3">
    <location>
        <position position="1"/>
    </location>
</feature>
<feature type="non-terminal residue" evidence="3">
    <location>
        <position position="120"/>
    </location>
</feature>
<organism evidence="3 4">
    <name type="scientific">Nematostella vectensis</name>
    <name type="common">Starlet sea anemone</name>
    <dbReference type="NCBI Taxonomy" id="45351"/>
    <lineage>
        <taxon>Eukaryota</taxon>
        <taxon>Metazoa</taxon>
        <taxon>Cnidaria</taxon>
        <taxon>Anthozoa</taxon>
        <taxon>Hexacorallia</taxon>
        <taxon>Actiniaria</taxon>
        <taxon>Edwardsiidae</taxon>
        <taxon>Nematostella</taxon>
    </lineage>
</organism>
<dbReference type="PANTHER" id="PTHR25462">
    <property type="entry name" value="BONUS, ISOFORM C-RELATED"/>
    <property type="match status" value="1"/>
</dbReference>
<evidence type="ECO:0000259" key="2">
    <source>
        <dbReference type="PROSITE" id="PS50119"/>
    </source>
</evidence>
<keyword evidence="1" id="KW-0863">Zinc-finger</keyword>
<keyword evidence="1" id="KW-0479">Metal-binding</keyword>
<dbReference type="eggNOG" id="KOG2177">
    <property type="taxonomic scope" value="Eukaryota"/>
</dbReference>
<proteinExistence type="predicted"/>
<evidence type="ECO:0000313" key="3">
    <source>
        <dbReference type="EMBL" id="EDO40696.1"/>
    </source>
</evidence>
<feature type="domain" description="B box-type" evidence="2">
    <location>
        <begin position="45"/>
        <end position="82"/>
    </location>
</feature>
<accession>A7S6C8</accession>
<keyword evidence="4" id="KW-1185">Reference proteome</keyword>
<dbReference type="HOGENOM" id="CLU_138892_1_0_1"/>
<sequence length="120" mass="13750">ATGRCTDCSEFMCEFCINSHRRLLRTKQHKIIGIKEATDKGTSNCKSHYCPHHIGERLALFCSICDELICRECAINTHQDHKYYFPNAIIDHEKEIVKTKMEVVKAKVSDLSHAHANVFS</sequence>
<dbReference type="InParanoid" id="A7S6C8"/>
<dbReference type="SMART" id="SM00336">
    <property type="entry name" value="BBOX"/>
    <property type="match status" value="1"/>
</dbReference>
<dbReference type="GO" id="GO:0008270">
    <property type="term" value="F:zinc ion binding"/>
    <property type="evidence" value="ECO:0007669"/>
    <property type="project" value="UniProtKB-KW"/>
</dbReference>
<dbReference type="PROSITE" id="PS50119">
    <property type="entry name" value="ZF_BBOX"/>
    <property type="match status" value="1"/>
</dbReference>
<evidence type="ECO:0000313" key="4">
    <source>
        <dbReference type="Proteomes" id="UP000001593"/>
    </source>
</evidence>
<dbReference type="EMBL" id="DS469587">
    <property type="protein sequence ID" value="EDO40696.1"/>
    <property type="molecule type" value="Genomic_DNA"/>
</dbReference>
<protein>
    <recommendedName>
        <fullName evidence="2">B box-type domain-containing protein</fullName>
    </recommendedName>
</protein>
<dbReference type="Pfam" id="PF00643">
    <property type="entry name" value="zf-B_box"/>
    <property type="match status" value="1"/>
</dbReference>
<keyword evidence="1" id="KW-0862">Zinc</keyword>